<evidence type="ECO:0000256" key="1">
    <source>
        <dbReference type="SAM" id="MobiDB-lite"/>
    </source>
</evidence>
<keyword evidence="3" id="KW-1185">Reference proteome</keyword>
<comment type="caution">
    <text evidence="2">The sequence shown here is derived from an EMBL/GenBank/DDBJ whole genome shotgun (WGS) entry which is preliminary data.</text>
</comment>
<proteinExistence type="predicted"/>
<protein>
    <submittedName>
        <fullName evidence="2">Uncharacterized protein</fullName>
    </submittedName>
</protein>
<dbReference type="AlphaFoldDB" id="A0A9Q1F0J5"/>
<dbReference type="EMBL" id="JAINUF010000010">
    <property type="protein sequence ID" value="KAJ8348633.1"/>
    <property type="molecule type" value="Genomic_DNA"/>
</dbReference>
<organism evidence="2 3">
    <name type="scientific">Synaphobranchus kaupii</name>
    <name type="common">Kaup's arrowtooth eel</name>
    <dbReference type="NCBI Taxonomy" id="118154"/>
    <lineage>
        <taxon>Eukaryota</taxon>
        <taxon>Metazoa</taxon>
        <taxon>Chordata</taxon>
        <taxon>Craniata</taxon>
        <taxon>Vertebrata</taxon>
        <taxon>Euteleostomi</taxon>
        <taxon>Actinopterygii</taxon>
        <taxon>Neopterygii</taxon>
        <taxon>Teleostei</taxon>
        <taxon>Anguilliformes</taxon>
        <taxon>Synaphobranchidae</taxon>
        <taxon>Synaphobranchus</taxon>
    </lineage>
</organism>
<feature type="region of interest" description="Disordered" evidence="1">
    <location>
        <begin position="56"/>
        <end position="93"/>
    </location>
</feature>
<name>A0A9Q1F0J5_SYNKA</name>
<evidence type="ECO:0000313" key="3">
    <source>
        <dbReference type="Proteomes" id="UP001152622"/>
    </source>
</evidence>
<reference evidence="2" key="1">
    <citation type="journal article" date="2023" name="Science">
        <title>Genome structures resolve the early diversification of teleost fishes.</title>
        <authorList>
            <person name="Parey E."/>
            <person name="Louis A."/>
            <person name="Montfort J."/>
            <person name="Bouchez O."/>
            <person name="Roques C."/>
            <person name="Iampietro C."/>
            <person name="Lluch J."/>
            <person name="Castinel A."/>
            <person name="Donnadieu C."/>
            <person name="Desvignes T."/>
            <person name="Floi Bucao C."/>
            <person name="Jouanno E."/>
            <person name="Wen M."/>
            <person name="Mejri S."/>
            <person name="Dirks R."/>
            <person name="Jansen H."/>
            <person name="Henkel C."/>
            <person name="Chen W.J."/>
            <person name="Zahm M."/>
            <person name="Cabau C."/>
            <person name="Klopp C."/>
            <person name="Thompson A.W."/>
            <person name="Robinson-Rechavi M."/>
            <person name="Braasch I."/>
            <person name="Lecointre G."/>
            <person name="Bobe J."/>
            <person name="Postlethwait J.H."/>
            <person name="Berthelot C."/>
            <person name="Roest Crollius H."/>
            <person name="Guiguen Y."/>
        </authorList>
    </citation>
    <scope>NUCLEOTIDE SEQUENCE</scope>
    <source>
        <strain evidence="2">WJC10195</strain>
    </source>
</reference>
<gene>
    <name evidence="2" type="ORF">SKAU_G00272220</name>
</gene>
<accession>A0A9Q1F0J5</accession>
<evidence type="ECO:0000313" key="2">
    <source>
        <dbReference type="EMBL" id="KAJ8348633.1"/>
    </source>
</evidence>
<dbReference type="Proteomes" id="UP001152622">
    <property type="component" value="Chromosome 10"/>
</dbReference>
<sequence length="93" mass="10140">MQASLDACMKKRGHTETRNSKEYWGGEGIHERQKLIGREAGDPEQVPSQHLQCGREIGRSEAARGQAPVSASLTPPPHSEALSSRLASRKPPL</sequence>
<feature type="region of interest" description="Disordered" evidence="1">
    <location>
        <begin position="1"/>
        <end position="28"/>
    </location>
</feature>